<evidence type="ECO:0000256" key="1">
    <source>
        <dbReference type="ARBA" id="ARBA00010838"/>
    </source>
</evidence>
<accession>A0AAV0YJ77</accession>
<organism evidence="4 5">
    <name type="scientific">Vicia faba</name>
    <name type="common">Broad bean</name>
    <name type="synonym">Faba vulgaris</name>
    <dbReference type="NCBI Taxonomy" id="3906"/>
    <lineage>
        <taxon>Eukaryota</taxon>
        <taxon>Viridiplantae</taxon>
        <taxon>Streptophyta</taxon>
        <taxon>Embryophyta</taxon>
        <taxon>Tracheophyta</taxon>
        <taxon>Spermatophyta</taxon>
        <taxon>Magnoliopsida</taxon>
        <taxon>eudicotyledons</taxon>
        <taxon>Gunneridae</taxon>
        <taxon>Pentapetalae</taxon>
        <taxon>rosids</taxon>
        <taxon>fabids</taxon>
        <taxon>Fabales</taxon>
        <taxon>Fabaceae</taxon>
        <taxon>Papilionoideae</taxon>
        <taxon>50 kb inversion clade</taxon>
        <taxon>NPAAA clade</taxon>
        <taxon>Hologalegina</taxon>
        <taxon>IRL clade</taxon>
        <taxon>Fabeae</taxon>
        <taxon>Vicia</taxon>
    </lineage>
</organism>
<dbReference type="Gene3D" id="3.20.20.80">
    <property type="entry name" value="Glycosidases"/>
    <property type="match status" value="1"/>
</dbReference>
<dbReference type="Pfam" id="PF00232">
    <property type="entry name" value="Glyco_hydro_1"/>
    <property type="match status" value="2"/>
</dbReference>
<keyword evidence="2" id="KW-0378">Hydrolase</keyword>
<evidence type="ECO:0000256" key="2">
    <source>
        <dbReference type="ARBA" id="ARBA00022801"/>
    </source>
</evidence>
<dbReference type="Proteomes" id="UP001157006">
    <property type="component" value="Chromosome 1L"/>
</dbReference>
<dbReference type="GO" id="GO:0005975">
    <property type="term" value="P:carbohydrate metabolic process"/>
    <property type="evidence" value="ECO:0007669"/>
    <property type="project" value="InterPro"/>
</dbReference>
<sequence>MISTSTLALKTFSEDISSNISANVFDVTSLNQNNFPRDFVFGTSTSAYQYEGGAMEDGKEQVYGYLKISGCIQVIISWSRILPNGRISGGVNQEGITYYNDLLANALEDEYGGFLSPLIVFDFRDYAELCFKEFGDRVKYWITINEPSTYTTSGYAIGMFPPGRCSDWQNLNCTGGI</sequence>
<dbReference type="InterPro" id="IPR017853">
    <property type="entry name" value="GH"/>
</dbReference>
<dbReference type="PANTHER" id="PTHR10353">
    <property type="entry name" value="GLYCOSYL HYDROLASE"/>
    <property type="match status" value="1"/>
</dbReference>
<gene>
    <name evidence="4" type="ORF">VFH_I227080</name>
</gene>
<dbReference type="PANTHER" id="PTHR10353:SF331">
    <property type="entry name" value="GLYCOSIDE HYDROLASE FAMILY 1 PROTEIN"/>
    <property type="match status" value="1"/>
</dbReference>
<dbReference type="PROSITE" id="PS00653">
    <property type="entry name" value="GLYCOSYL_HYDROL_F1_2"/>
    <property type="match status" value="1"/>
</dbReference>
<dbReference type="AlphaFoldDB" id="A0AAV0YJ77"/>
<dbReference type="GO" id="GO:0008422">
    <property type="term" value="F:beta-glucosidase activity"/>
    <property type="evidence" value="ECO:0007669"/>
    <property type="project" value="TreeGrafter"/>
</dbReference>
<dbReference type="InterPro" id="IPR033132">
    <property type="entry name" value="GH_1_N_CS"/>
</dbReference>
<reference evidence="4 5" key="1">
    <citation type="submission" date="2023-01" db="EMBL/GenBank/DDBJ databases">
        <authorList>
            <person name="Kreplak J."/>
        </authorList>
    </citation>
    <scope>NUCLEOTIDE SEQUENCE [LARGE SCALE GENOMIC DNA]</scope>
</reference>
<evidence type="ECO:0000313" key="5">
    <source>
        <dbReference type="Proteomes" id="UP001157006"/>
    </source>
</evidence>
<evidence type="ECO:0000313" key="4">
    <source>
        <dbReference type="EMBL" id="CAI8585869.1"/>
    </source>
</evidence>
<dbReference type="EMBL" id="OX451736">
    <property type="protein sequence ID" value="CAI8585869.1"/>
    <property type="molecule type" value="Genomic_DNA"/>
</dbReference>
<name>A0AAV0YJ77_VICFA</name>
<evidence type="ECO:0000256" key="3">
    <source>
        <dbReference type="RuleBase" id="RU003690"/>
    </source>
</evidence>
<proteinExistence type="inferred from homology"/>
<comment type="similarity">
    <text evidence="1 3">Belongs to the glycosyl hydrolase 1 family.</text>
</comment>
<dbReference type="InterPro" id="IPR001360">
    <property type="entry name" value="Glyco_hydro_1"/>
</dbReference>
<dbReference type="SUPFAM" id="SSF51445">
    <property type="entry name" value="(Trans)glycosidases"/>
    <property type="match status" value="1"/>
</dbReference>
<keyword evidence="5" id="KW-1185">Reference proteome</keyword>
<protein>
    <submittedName>
        <fullName evidence="4">Uncharacterized protein</fullName>
    </submittedName>
</protein>